<accession>A0ACC2I9G8</accession>
<organism evidence="1 2">
    <name type="scientific">Boeremia exigua</name>
    <dbReference type="NCBI Taxonomy" id="749465"/>
    <lineage>
        <taxon>Eukaryota</taxon>
        <taxon>Fungi</taxon>
        <taxon>Dikarya</taxon>
        <taxon>Ascomycota</taxon>
        <taxon>Pezizomycotina</taxon>
        <taxon>Dothideomycetes</taxon>
        <taxon>Pleosporomycetidae</taxon>
        <taxon>Pleosporales</taxon>
        <taxon>Pleosporineae</taxon>
        <taxon>Didymellaceae</taxon>
        <taxon>Boeremia</taxon>
    </lineage>
</organism>
<comment type="caution">
    <text evidence="1">The sequence shown here is derived from an EMBL/GenBank/DDBJ whole genome shotgun (WGS) entry which is preliminary data.</text>
</comment>
<keyword evidence="2" id="KW-1185">Reference proteome</keyword>
<protein>
    <submittedName>
        <fullName evidence="1">Uncharacterized protein</fullName>
    </submittedName>
</protein>
<evidence type="ECO:0000313" key="2">
    <source>
        <dbReference type="Proteomes" id="UP001153331"/>
    </source>
</evidence>
<gene>
    <name evidence="1" type="ORF">OPT61_g5666</name>
</gene>
<evidence type="ECO:0000313" key="1">
    <source>
        <dbReference type="EMBL" id="KAJ8111820.1"/>
    </source>
</evidence>
<dbReference type="EMBL" id="JAPHNI010000372">
    <property type="protein sequence ID" value="KAJ8111820.1"/>
    <property type="molecule type" value="Genomic_DNA"/>
</dbReference>
<proteinExistence type="predicted"/>
<sequence length="304" mass="34053">MSIKECRAAQPVGVKETVEASKLGASDNCYRVWTTGRFLGRAPLWIKVARLDVGNVFKLGGGTTALSRCVCLECWHSRAHCIKPTNAFGLDRAGFKTENVRGRFVQQVCEAKGLTMFGEPGNKSTPGLYEQRALTQNALLQVAERTVHRLAALVPWEQLDNKSIPASGMIQLSYVGEPNGHRSRGLKEEQRDAQSRCATQFCKPAKDQAIVDVRLTDTVNTERWSEVLGLAENSWRSPRWSRIMLRESNTEGHGDNDQAVKRVNLHPPRPAVQSRKNEFRELEVAGAGERLQVMVERLTRWDDT</sequence>
<dbReference type="Proteomes" id="UP001153331">
    <property type="component" value="Unassembled WGS sequence"/>
</dbReference>
<reference evidence="1" key="1">
    <citation type="submission" date="2022-11" db="EMBL/GenBank/DDBJ databases">
        <title>Genome Sequence of Boeremia exigua.</title>
        <authorList>
            <person name="Buettner E."/>
        </authorList>
    </citation>
    <scope>NUCLEOTIDE SEQUENCE</scope>
    <source>
        <strain evidence="1">CU02</strain>
    </source>
</reference>
<name>A0ACC2I9G8_9PLEO</name>